<protein>
    <recommendedName>
        <fullName evidence="1">Anaphase-promoting complex subunit 4</fullName>
    </recommendedName>
</protein>
<keyword evidence="4" id="KW-0833">Ubl conjugation pathway</keyword>
<evidence type="ECO:0000256" key="1">
    <source>
        <dbReference type="ARBA" id="ARBA00016067"/>
    </source>
</evidence>
<proteinExistence type="predicted"/>
<dbReference type="InterPro" id="IPR024790">
    <property type="entry name" value="APC4_long_dom"/>
</dbReference>
<dbReference type="AlphaFoldDB" id="A0A9N9TP50"/>
<dbReference type="GO" id="GO:0051301">
    <property type="term" value="P:cell division"/>
    <property type="evidence" value="ECO:0007669"/>
    <property type="project" value="UniProtKB-KW"/>
</dbReference>
<dbReference type="PANTHER" id="PTHR13260:SF0">
    <property type="entry name" value="ANAPHASE-PROMOTING COMPLEX SUBUNIT 4"/>
    <property type="match status" value="1"/>
</dbReference>
<accession>A0A9N9TP50</accession>
<dbReference type="InterPro" id="IPR015943">
    <property type="entry name" value="WD40/YVTN_repeat-like_dom_sf"/>
</dbReference>
<feature type="domain" description="Anaphase-promoting complex subunit 4 C-terminal half WD40" evidence="9">
    <location>
        <begin position="576"/>
        <end position="717"/>
    </location>
</feature>
<dbReference type="Proteomes" id="UP001153712">
    <property type="component" value="Chromosome 3"/>
</dbReference>
<keyword evidence="5" id="KW-0131">Cell cycle</keyword>
<evidence type="ECO:0000256" key="6">
    <source>
        <dbReference type="SAM" id="MobiDB-lite"/>
    </source>
</evidence>
<dbReference type="SUPFAM" id="SSF50978">
    <property type="entry name" value="WD40 repeat-like"/>
    <property type="match status" value="1"/>
</dbReference>
<evidence type="ECO:0000256" key="5">
    <source>
        <dbReference type="ARBA" id="ARBA00023306"/>
    </source>
</evidence>
<dbReference type="InterPro" id="IPR056358">
    <property type="entry name" value="APC4_C"/>
</dbReference>
<dbReference type="InterPro" id="IPR024977">
    <property type="entry name" value="Apc4-like_WD40_dom"/>
</dbReference>
<sequence length="750" mass="85558">MSAFHVIKQLEDKNVPNEINFMIWSDRMDLVALSNVKGEVALHRLSWTRAWNLSPPKDNLQVNAIAWRPDGKVLAVGYNSGEVLLISVENKKTLNVKDARTEITCLKWVQEKVELKSNDSLNLKEEQPKDYMKYIDLTKLYLKDPPMNGSSDSSTPGDTKETNFLQEQTELNLLLVGTKDGYLHIRVFGCFTCSILNINDYLGSACSIEDIHISEDLSKIFVTVKDAQNNIKIVVINAQIFKTHVQELFCIAIKYVKLVDLVKYLTNTITNITETWESFLLEFDHKLSKYAKKVPEGGITADFLDFLMFGICAPELEEFLMTDLTKKGLEKFGQTIEMSYSNIQKLLLNNITKFGQNLSYHLAELRGMARFEHRYGITGINEDQINNAIQSTGAFLIKAGEMQQVINHSVINYKAFFRWLYGVILYLTDEAVSSEIHKTAEQDLTYITEFLQNFDQIGNKGKEGQTTNGFVMERVGQYLADAPLKITSDLDGNEWQNFLSKNECLRNHAHILQHYKSTSLIQQFKELAVNISDIFDTPKMKLQSEFKASYVFDFFDFNAEPLKMSSINVTKEMMLFSFIEPSTNIYLLQVHVTDDKCLARYGKFHFTQSTEDNSQVYDILDIAFYSNNILSVLLQENSPYKLAVLLQFSLPSALDNLVEIDIHSKINRQTLPNSDGSLISPKLIKNVEMSASRFAVSGARRVSIVLSENKRKVKLFEMEAEEEDEEDADMTCNTSKDESRQDRSSNDVSL</sequence>
<evidence type="ECO:0000256" key="4">
    <source>
        <dbReference type="ARBA" id="ARBA00022786"/>
    </source>
</evidence>
<evidence type="ECO:0000259" key="9">
    <source>
        <dbReference type="Pfam" id="PF23405"/>
    </source>
</evidence>
<dbReference type="Pfam" id="PF12896">
    <property type="entry name" value="ANAPC4"/>
    <property type="match status" value="1"/>
</dbReference>
<keyword evidence="2" id="KW-0132">Cell division</keyword>
<dbReference type="GO" id="GO:0031145">
    <property type="term" value="P:anaphase-promoting complex-dependent catabolic process"/>
    <property type="evidence" value="ECO:0007669"/>
    <property type="project" value="InterPro"/>
</dbReference>
<dbReference type="GO" id="GO:0034399">
    <property type="term" value="C:nuclear periphery"/>
    <property type="evidence" value="ECO:0007669"/>
    <property type="project" value="TreeGrafter"/>
</dbReference>
<dbReference type="InterPro" id="IPR036322">
    <property type="entry name" value="WD40_repeat_dom_sf"/>
</dbReference>
<feature type="compositionally biased region" description="Basic and acidic residues" evidence="6">
    <location>
        <begin position="735"/>
        <end position="750"/>
    </location>
</feature>
<dbReference type="Gene3D" id="2.130.10.10">
    <property type="entry name" value="YVTN repeat-like/Quinoprotein amine dehydrogenase"/>
    <property type="match status" value="1"/>
</dbReference>
<evidence type="ECO:0000259" key="7">
    <source>
        <dbReference type="Pfam" id="PF12894"/>
    </source>
</evidence>
<keyword evidence="3" id="KW-0498">Mitosis</keyword>
<dbReference type="GO" id="GO:0070979">
    <property type="term" value="P:protein K11-linked ubiquitination"/>
    <property type="evidence" value="ECO:0007669"/>
    <property type="project" value="TreeGrafter"/>
</dbReference>
<evidence type="ECO:0000256" key="2">
    <source>
        <dbReference type="ARBA" id="ARBA00022618"/>
    </source>
</evidence>
<dbReference type="Pfam" id="PF23405">
    <property type="entry name" value="WD40_APC4_C-half"/>
    <property type="match status" value="1"/>
</dbReference>
<evidence type="ECO:0000256" key="3">
    <source>
        <dbReference type="ARBA" id="ARBA00022776"/>
    </source>
</evidence>
<dbReference type="OrthoDB" id="2110451at2759"/>
<dbReference type="InterPro" id="IPR024789">
    <property type="entry name" value="APC4"/>
</dbReference>
<evidence type="ECO:0000313" key="10">
    <source>
        <dbReference type="EMBL" id="CAG9860050.1"/>
    </source>
</evidence>
<dbReference type="Pfam" id="PF12894">
    <property type="entry name" value="ANAPC4_WD40"/>
    <property type="match status" value="1"/>
</dbReference>
<evidence type="ECO:0000259" key="8">
    <source>
        <dbReference type="Pfam" id="PF12896"/>
    </source>
</evidence>
<feature type="compositionally biased region" description="Acidic residues" evidence="6">
    <location>
        <begin position="719"/>
        <end position="729"/>
    </location>
</feature>
<dbReference type="EMBL" id="OU900096">
    <property type="protein sequence ID" value="CAG9860050.1"/>
    <property type="molecule type" value="Genomic_DNA"/>
</dbReference>
<feature type="domain" description="Anaphase-promoting complex subunit 4-like WD40" evidence="7">
    <location>
        <begin position="22"/>
        <end position="110"/>
    </location>
</feature>
<gene>
    <name evidence="10" type="ORF">PHYEVI_LOCUS6407</name>
</gene>
<name>A0A9N9TP50_PHYSR</name>
<reference evidence="10" key="1">
    <citation type="submission" date="2022-01" db="EMBL/GenBank/DDBJ databases">
        <authorList>
            <person name="King R."/>
        </authorList>
    </citation>
    <scope>NUCLEOTIDE SEQUENCE</scope>
</reference>
<dbReference type="GO" id="GO:0005680">
    <property type="term" value="C:anaphase-promoting complex"/>
    <property type="evidence" value="ECO:0007669"/>
    <property type="project" value="InterPro"/>
</dbReference>
<feature type="domain" description="Anaphase-promoting complex subunit 4 long" evidence="8">
    <location>
        <begin position="234"/>
        <end position="430"/>
    </location>
</feature>
<evidence type="ECO:0000313" key="11">
    <source>
        <dbReference type="Proteomes" id="UP001153712"/>
    </source>
</evidence>
<feature type="region of interest" description="Disordered" evidence="6">
    <location>
        <begin position="719"/>
        <end position="750"/>
    </location>
</feature>
<dbReference type="PANTHER" id="PTHR13260">
    <property type="entry name" value="ANAPHASE PROMOTING COMPLEX SUBUNIT 4 APC4"/>
    <property type="match status" value="1"/>
</dbReference>
<keyword evidence="11" id="KW-1185">Reference proteome</keyword>
<organism evidence="10 11">
    <name type="scientific">Phyllotreta striolata</name>
    <name type="common">Striped flea beetle</name>
    <name type="synonym">Crioceris striolata</name>
    <dbReference type="NCBI Taxonomy" id="444603"/>
    <lineage>
        <taxon>Eukaryota</taxon>
        <taxon>Metazoa</taxon>
        <taxon>Ecdysozoa</taxon>
        <taxon>Arthropoda</taxon>
        <taxon>Hexapoda</taxon>
        <taxon>Insecta</taxon>
        <taxon>Pterygota</taxon>
        <taxon>Neoptera</taxon>
        <taxon>Endopterygota</taxon>
        <taxon>Coleoptera</taxon>
        <taxon>Polyphaga</taxon>
        <taxon>Cucujiformia</taxon>
        <taxon>Chrysomeloidea</taxon>
        <taxon>Chrysomelidae</taxon>
        <taxon>Galerucinae</taxon>
        <taxon>Alticini</taxon>
        <taxon>Phyllotreta</taxon>
    </lineage>
</organism>